<dbReference type="RefSeq" id="WP_180285512.1">
    <property type="nucleotide sequence ID" value="NZ_JABFDB010000031.1"/>
</dbReference>
<dbReference type="SUPFAM" id="SSF102588">
    <property type="entry name" value="LmbE-like"/>
    <property type="match status" value="1"/>
</dbReference>
<dbReference type="InterPro" id="IPR003737">
    <property type="entry name" value="GlcNAc_PI_deacetylase-related"/>
</dbReference>
<keyword evidence="2" id="KW-1185">Reference proteome</keyword>
<organism evidence="1 2">
    <name type="scientific">Azospirillum oleiclasticum</name>
    <dbReference type="NCBI Taxonomy" id="2735135"/>
    <lineage>
        <taxon>Bacteria</taxon>
        <taxon>Pseudomonadati</taxon>
        <taxon>Pseudomonadota</taxon>
        <taxon>Alphaproteobacteria</taxon>
        <taxon>Rhodospirillales</taxon>
        <taxon>Azospirillaceae</taxon>
        <taxon>Azospirillum</taxon>
    </lineage>
</organism>
<dbReference type="InterPro" id="IPR024078">
    <property type="entry name" value="LmbE-like_dom_sf"/>
</dbReference>
<evidence type="ECO:0000313" key="1">
    <source>
        <dbReference type="EMBL" id="NYZ23735.1"/>
    </source>
</evidence>
<dbReference type="PANTHER" id="PTHR12993:SF29">
    <property type="entry name" value="BLR3841 PROTEIN"/>
    <property type="match status" value="1"/>
</dbReference>
<gene>
    <name evidence="1" type="ORF">HND93_28885</name>
</gene>
<name>A0ABX2TLZ1_9PROT</name>
<sequence>MTRSGNTAATRSGLPFAASAVLDGGFALYHRLLLARPRDPEVPAADVPALVLAPHPDDETLGCGALIARKAAAGAPVTVVFACDGRHSHRSGLVPPDALAALRRREALAACARLGVGAERVGFLDHEDGRLADAGGALARRIAGLAEACGARELFAPSAQDGHPDHRALSAAARAALAGLSRHPVLYEYPVWFWDARAWVEPGAPRWRQAAQLAVRPLAFLAGARPAVVAAGPFLDAKRRALAEHRSQVENLTGEPGWATLPSGFLRHLMAAEEIFFRIPGPSPGAPP</sequence>
<accession>A0ABX2TLZ1</accession>
<evidence type="ECO:0000313" key="2">
    <source>
        <dbReference type="Proteomes" id="UP000584642"/>
    </source>
</evidence>
<protein>
    <submittedName>
        <fullName evidence="1">PIG-L family deacetylase</fullName>
    </submittedName>
</protein>
<dbReference type="PANTHER" id="PTHR12993">
    <property type="entry name" value="N-ACETYLGLUCOSAMINYL-PHOSPHATIDYLINOSITOL DE-N-ACETYLASE-RELATED"/>
    <property type="match status" value="1"/>
</dbReference>
<dbReference type="EMBL" id="JABFDB010000031">
    <property type="protein sequence ID" value="NYZ23735.1"/>
    <property type="molecule type" value="Genomic_DNA"/>
</dbReference>
<dbReference type="Gene3D" id="3.40.50.10320">
    <property type="entry name" value="LmbE-like"/>
    <property type="match status" value="1"/>
</dbReference>
<comment type="caution">
    <text evidence="1">The sequence shown here is derived from an EMBL/GenBank/DDBJ whole genome shotgun (WGS) entry which is preliminary data.</text>
</comment>
<dbReference type="Pfam" id="PF02585">
    <property type="entry name" value="PIG-L"/>
    <property type="match status" value="1"/>
</dbReference>
<proteinExistence type="predicted"/>
<dbReference type="Proteomes" id="UP000584642">
    <property type="component" value="Unassembled WGS sequence"/>
</dbReference>
<reference evidence="1 2" key="1">
    <citation type="submission" date="2020-05" db="EMBL/GenBank/DDBJ databases">
        <title>Azospirillum oleiclasticum sp. nov, a nitrogen-fixing and heavy crude oil-emulsifying bacterium isolated from the crude oil of Yumen Oilfield.</title>
        <authorList>
            <person name="Wu D."/>
            <person name="Cai M."/>
            <person name="Zhang X."/>
        </authorList>
    </citation>
    <scope>NUCLEOTIDE SEQUENCE [LARGE SCALE GENOMIC DNA]</scope>
    <source>
        <strain evidence="1 2">ROY-1-1-2</strain>
    </source>
</reference>